<dbReference type="Pfam" id="PF00560">
    <property type="entry name" value="LRR_1"/>
    <property type="match status" value="2"/>
</dbReference>
<dbReference type="GO" id="GO:0005886">
    <property type="term" value="C:plasma membrane"/>
    <property type="evidence" value="ECO:0007669"/>
    <property type="project" value="UniProtKB-SubCell"/>
</dbReference>
<dbReference type="InterPro" id="IPR001611">
    <property type="entry name" value="Leu-rich_rpt"/>
</dbReference>
<dbReference type="InterPro" id="IPR003591">
    <property type="entry name" value="Leu-rich_rpt_typical-subtyp"/>
</dbReference>
<dbReference type="CDD" id="cd06467">
    <property type="entry name" value="p23_NUDC_like"/>
    <property type="match status" value="1"/>
</dbReference>
<dbReference type="InterPro" id="IPR032675">
    <property type="entry name" value="LRR_dom_sf"/>
</dbReference>
<evidence type="ECO:0000256" key="12">
    <source>
        <dbReference type="ARBA" id="ARBA00023170"/>
    </source>
</evidence>
<comment type="caution">
    <text evidence="17">The sequence shown here is derived from an EMBL/GenBank/DDBJ whole genome shotgun (WGS) entry which is preliminary data.</text>
</comment>
<dbReference type="SMART" id="SM00369">
    <property type="entry name" value="LRR_TYP"/>
    <property type="match status" value="3"/>
</dbReference>
<dbReference type="Pfam" id="PF13855">
    <property type="entry name" value="LRR_8"/>
    <property type="match status" value="2"/>
</dbReference>
<dbReference type="GO" id="GO:0006950">
    <property type="term" value="P:response to stress"/>
    <property type="evidence" value="ECO:0007669"/>
    <property type="project" value="UniProtKB-ARBA"/>
</dbReference>
<evidence type="ECO:0000256" key="4">
    <source>
        <dbReference type="ARBA" id="ARBA00022475"/>
    </source>
</evidence>
<sequence length="711" mass="79713">MLPKCIGNFSNLLLYLDLAANQFHGPLQVPPSSTTFLSFADNNFSGEIPSSICRLNSLQYLYLFKNNISGTIPKCFGNFRNLSVLDLGNNNLHGSIPATCVEGNSLSRLDLNGNQLEGPLPRSLINCSNLEILNLGNNRINGSFPYWLENLEELRVLVLRRNRFSGPIPTPKARFPFPGLLVIDLSHNDFTGPLPTRYFQQFQAMMKEKTGEYYVVHVTITIKGVDFDVIKVLDIFAMIDLSYNQFRGEISESIGGLLHLTGLNFSHNHLTGHIPQAMGNLSNLEWLDLSSNKLVGSIPEQLVDLTFLEVLNLSFNELTGRIPQGKQFNTFGIESYKGNLGLCGFPLSKARGNDIIPALPLSEGDLSADVIFEWNIVLMGYASGLVIGVAIGYIMFQTGKPQCGFAVFTQRVNRVQDKPIVMAIISEYQEDGKETNPKPNPSSSSSSKTLSFNATFDPRNPIGIVERLFDFLVNETEFMAEDTAEKQIVAVVMAAKNKVKKKMAEEREREAALTGNESKTLKEENKAEVKEEKKVELEKEIKTKVKGSRDERRKVAAETLQEVNVLVPVPSGTKSRFVVCDIKKNHLKVGLKGQPSIIEGELYKPIKVDDCYWSIEDQNTISILLTKHDQMEWWKCLVKGDPEINTQKVEPENSKLADLDPETRQTVEKMMFDQRQKSMGLPSSDEMQKQEMLKKFMAQHPELDFSKAKIS</sequence>
<dbReference type="SUPFAM" id="SSF52058">
    <property type="entry name" value="L domain-like"/>
    <property type="match status" value="1"/>
</dbReference>
<feature type="domain" description="CS" evidence="16">
    <location>
        <begin position="549"/>
        <end position="638"/>
    </location>
</feature>
<dbReference type="PROSITE" id="PS51203">
    <property type="entry name" value="CS"/>
    <property type="match status" value="1"/>
</dbReference>
<dbReference type="Gene3D" id="3.80.10.10">
    <property type="entry name" value="Ribonuclease Inhibitor"/>
    <property type="match status" value="1"/>
</dbReference>
<reference evidence="17 18" key="1">
    <citation type="journal article" date="2020" name="Mol. Plant">
        <title>The Chromosome-Based Rubber Tree Genome Provides New Insights into Spurge Genome Evolution and Rubber Biosynthesis.</title>
        <authorList>
            <person name="Liu J."/>
            <person name="Shi C."/>
            <person name="Shi C.C."/>
            <person name="Li W."/>
            <person name="Zhang Q.J."/>
            <person name="Zhang Y."/>
            <person name="Li K."/>
            <person name="Lu H.F."/>
            <person name="Shi C."/>
            <person name="Zhu S.T."/>
            <person name="Xiao Z.Y."/>
            <person name="Nan H."/>
            <person name="Yue Y."/>
            <person name="Zhu X.G."/>
            <person name="Wu Y."/>
            <person name="Hong X.N."/>
            <person name="Fan G.Y."/>
            <person name="Tong Y."/>
            <person name="Zhang D."/>
            <person name="Mao C.L."/>
            <person name="Liu Y.L."/>
            <person name="Hao S.J."/>
            <person name="Liu W.Q."/>
            <person name="Lv M.Q."/>
            <person name="Zhang H.B."/>
            <person name="Liu Y."/>
            <person name="Hu-Tang G.R."/>
            <person name="Wang J.P."/>
            <person name="Wang J.H."/>
            <person name="Sun Y.H."/>
            <person name="Ni S.B."/>
            <person name="Chen W.B."/>
            <person name="Zhang X.C."/>
            <person name="Jiao Y.N."/>
            <person name="Eichler E.E."/>
            <person name="Li G.H."/>
            <person name="Liu X."/>
            <person name="Gao L.Z."/>
        </authorList>
    </citation>
    <scope>NUCLEOTIDE SEQUENCE [LARGE SCALE GENOMIC DNA]</scope>
    <source>
        <strain evidence="18">cv. GT1</strain>
        <tissue evidence="17">Leaf</tissue>
    </source>
</reference>
<organism evidence="17 18">
    <name type="scientific">Hevea brasiliensis</name>
    <name type="common">Para rubber tree</name>
    <name type="synonym">Siphonia brasiliensis</name>
    <dbReference type="NCBI Taxonomy" id="3981"/>
    <lineage>
        <taxon>Eukaryota</taxon>
        <taxon>Viridiplantae</taxon>
        <taxon>Streptophyta</taxon>
        <taxon>Embryophyta</taxon>
        <taxon>Tracheophyta</taxon>
        <taxon>Spermatophyta</taxon>
        <taxon>Magnoliopsida</taxon>
        <taxon>eudicotyledons</taxon>
        <taxon>Gunneridae</taxon>
        <taxon>Pentapetalae</taxon>
        <taxon>rosids</taxon>
        <taxon>fabids</taxon>
        <taxon>Malpighiales</taxon>
        <taxon>Euphorbiaceae</taxon>
        <taxon>Crotonoideae</taxon>
        <taxon>Micrandreae</taxon>
        <taxon>Hevea</taxon>
    </lineage>
</organism>
<evidence type="ECO:0000256" key="14">
    <source>
        <dbReference type="ARBA" id="ARBA00053226"/>
    </source>
</evidence>
<evidence type="ECO:0000256" key="11">
    <source>
        <dbReference type="ARBA" id="ARBA00023136"/>
    </source>
</evidence>
<name>A0A6A6MPA8_HEVBR</name>
<dbReference type="FunFam" id="3.80.10.10:FF:000095">
    <property type="entry name" value="LRR receptor-like serine/threonine-protein kinase GSO1"/>
    <property type="match status" value="1"/>
</dbReference>
<evidence type="ECO:0000256" key="2">
    <source>
        <dbReference type="ARBA" id="ARBA00004463"/>
    </source>
</evidence>
<keyword evidence="7" id="KW-0812">Transmembrane</keyword>
<evidence type="ECO:0000256" key="13">
    <source>
        <dbReference type="ARBA" id="ARBA00023180"/>
    </source>
</evidence>
<dbReference type="PRINTS" id="PR00019">
    <property type="entry name" value="LEURICHRPT"/>
</dbReference>
<dbReference type="Gene3D" id="2.60.40.790">
    <property type="match status" value="1"/>
</dbReference>
<dbReference type="PROSITE" id="PS51450">
    <property type="entry name" value="LRR"/>
    <property type="match status" value="1"/>
</dbReference>
<dbReference type="EMBL" id="JAAGAX010000005">
    <property type="protein sequence ID" value="KAF2315480.1"/>
    <property type="molecule type" value="Genomic_DNA"/>
</dbReference>
<evidence type="ECO:0000256" key="7">
    <source>
        <dbReference type="ARBA" id="ARBA00022692"/>
    </source>
</evidence>
<keyword evidence="18" id="KW-1185">Reference proteome</keyword>
<comment type="similarity">
    <text evidence="3">Belongs to the RLP family.</text>
</comment>
<proteinExistence type="inferred from homology"/>
<dbReference type="InterPro" id="IPR008978">
    <property type="entry name" value="HSP20-like_chaperone"/>
</dbReference>
<feature type="region of interest" description="Disordered" evidence="15">
    <location>
        <begin position="510"/>
        <end position="529"/>
    </location>
</feature>
<accession>A0A6A6MPA8</accession>
<keyword evidence="6" id="KW-0433">Leucine-rich repeat</keyword>
<evidence type="ECO:0000313" key="18">
    <source>
        <dbReference type="Proteomes" id="UP000467840"/>
    </source>
</evidence>
<keyword evidence="5" id="KW-0963">Cytoplasm</keyword>
<evidence type="ECO:0000313" key="17">
    <source>
        <dbReference type="EMBL" id="KAF2315480.1"/>
    </source>
</evidence>
<dbReference type="PANTHER" id="PTHR27004">
    <property type="entry name" value="RECEPTOR-LIKE PROTEIN 12 ISOFORM X1"/>
    <property type="match status" value="1"/>
</dbReference>
<keyword evidence="11" id="KW-0472">Membrane</keyword>
<evidence type="ECO:0000259" key="16">
    <source>
        <dbReference type="PROSITE" id="PS51203"/>
    </source>
</evidence>
<dbReference type="FunFam" id="2.60.40.790:FF:000001">
    <property type="entry name" value="Nuclear migration protein nudC"/>
    <property type="match status" value="1"/>
</dbReference>
<feature type="compositionally biased region" description="Basic and acidic residues" evidence="15">
    <location>
        <begin position="519"/>
        <end position="529"/>
    </location>
</feature>
<evidence type="ECO:0000256" key="15">
    <source>
        <dbReference type="SAM" id="MobiDB-lite"/>
    </source>
</evidence>
<keyword evidence="13" id="KW-0325">Glycoprotein</keyword>
<evidence type="ECO:0000256" key="6">
    <source>
        <dbReference type="ARBA" id="ARBA00022614"/>
    </source>
</evidence>
<keyword evidence="4" id="KW-1003">Cell membrane</keyword>
<gene>
    <name evidence="17" type="ORF">GH714_039906</name>
</gene>
<protein>
    <recommendedName>
        <fullName evidence="16">CS domain-containing protein</fullName>
    </recommendedName>
</protein>
<evidence type="ECO:0000256" key="3">
    <source>
        <dbReference type="ARBA" id="ARBA00009592"/>
    </source>
</evidence>
<comment type="subcellular location">
    <subcellularLocation>
        <location evidence="1">Cell membrane</location>
        <topology evidence="1">Single-pass type I membrane protein</topology>
    </subcellularLocation>
    <subcellularLocation>
        <location evidence="2">Cytoplasmic granule</location>
    </subcellularLocation>
</comment>
<dbReference type="InterPro" id="IPR007052">
    <property type="entry name" value="CS_dom"/>
</dbReference>
<dbReference type="Pfam" id="PF04969">
    <property type="entry name" value="CS"/>
    <property type="match status" value="1"/>
</dbReference>
<keyword evidence="10" id="KW-1133">Transmembrane helix</keyword>
<evidence type="ECO:0000256" key="1">
    <source>
        <dbReference type="ARBA" id="ARBA00004251"/>
    </source>
</evidence>
<feature type="region of interest" description="Disordered" evidence="15">
    <location>
        <begin position="430"/>
        <end position="452"/>
    </location>
</feature>
<dbReference type="Proteomes" id="UP000467840">
    <property type="component" value="Chromosome 15"/>
</dbReference>
<evidence type="ECO:0000256" key="8">
    <source>
        <dbReference type="ARBA" id="ARBA00022729"/>
    </source>
</evidence>
<dbReference type="SUPFAM" id="SSF49764">
    <property type="entry name" value="HSP20-like chaperones"/>
    <property type="match status" value="1"/>
</dbReference>
<keyword evidence="9" id="KW-0677">Repeat</keyword>
<dbReference type="FunFam" id="3.80.10.10:FF:000111">
    <property type="entry name" value="LRR receptor-like serine/threonine-protein kinase ERECTA"/>
    <property type="match status" value="1"/>
</dbReference>
<keyword evidence="8" id="KW-0732">Signal</keyword>
<evidence type="ECO:0000256" key="9">
    <source>
        <dbReference type="ARBA" id="ARBA00022737"/>
    </source>
</evidence>
<dbReference type="AlphaFoldDB" id="A0A6A6MPA8"/>
<dbReference type="PANTHER" id="PTHR27004:SF428">
    <property type="entry name" value="OS01G0160600 PROTEIN"/>
    <property type="match status" value="1"/>
</dbReference>
<evidence type="ECO:0000256" key="10">
    <source>
        <dbReference type="ARBA" id="ARBA00022989"/>
    </source>
</evidence>
<evidence type="ECO:0000256" key="5">
    <source>
        <dbReference type="ARBA" id="ARBA00022490"/>
    </source>
</evidence>
<keyword evidence="12" id="KW-0675">Receptor</keyword>
<comment type="function">
    <text evidence="14">Small heat shock protein required for the establishment of auxin gradients and for patterning of the apical domain of the embryo. Involved in the specification of the cotyledon primordia. Also required for normal inflorescence and floral meristem function, normal developmental patterning and thermotolerance. Acts as a molecular chaperone.</text>
</comment>